<dbReference type="RefSeq" id="XP_056052215.1">
    <property type="nucleotide sequence ID" value="XM_056200358.1"/>
</dbReference>
<proteinExistence type="predicted"/>
<reference evidence="2" key="1">
    <citation type="journal article" date="2023" name="Access Microbiol">
        <title>De-novo genome assembly for Akanthomyces muscarius, a biocontrol agent of insect agricultural pests.</title>
        <authorList>
            <person name="Erdos Z."/>
            <person name="Studholme D.J."/>
            <person name="Raymond B."/>
            <person name="Sharma M."/>
        </authorList>
    </citation>
    <scope>NUCLEOTIDE SEQUENCE</scope>
    <source>
        <strain evidence="2">Ve6</strain>
    </source>
</reference>
<comment type="caution">
    <text evidence="2">The sequence shown here is derived from an EMBL/GenBank/DDBJ whole genome shotgun (WGS) entry which is preliminary data.</text>
</comment>
<dbReference type="GeneID" id="80898408"/>
<dbReference type="Proteomes" id="UP001144673">
    <property type="component" value="Chromosome 4"/>
</dbReference>
<dbReference type="AlphaFoldDB" id="A0A9W8UKS4"/>
<evidence type="ECO:0000313" key="3">
    <source>
        <dbReference type="Proteomes" id="UP001144673"/>
    </source>
</evidence>
<dbReference type="KEGG" id="amus:LMH87_011249"/>
<gene>
    <name evidence="2" type="ORF">LMH87_011249</name>
</gene>
<dbReference type="EMBL" id="JAJHUN010000009">
    <property type="protein sequence ID" value="KAJ4150501.1"/>
    <property type="molecule type" value="Genomic_DNA"/>
</dbReference>
<name>A0A9W8UKS4_AKAMU</name>
<evidence type="ECO:0000313" key="2">
    <source>
        <dbReference type="EMBL" id="KAJ4150501.1"/>
    </source>
</evidence>
<evidence type="ECO:0000256" key="1">
    <source>
        <dbReference type="SAM" id="Phobius"/>
    </source>
</evidence>
<protein>
    <submittedName>
        <fullName evidence="2">Uncharacterized protein</fullName>
    </submittedName>
</protein>
<feature type="transmembrane region" description="Helical" evidence="1">
    <location>
        <begin position="37"/>
        <end position="60"/>
    </location>
</feature>
<keyword evidence="1" id="KW-1133">Transmembrane helix</keyword>
<sequence length="80" mass="9283">MELLMVDVYKKQVFPAHIHIAKKWSGNCPRCVGTVGLLFNIAITIISILRFISTHIVYYFEDWPLSSQLRYPFPPSLWAT</sequence>
<keyword evidence="3" id="KW-1185">Reference proteome</keyword>
<keyword evidence="1" id="KW-0472">Membrane</keyword>
<accession>A0A9W8UKS4</accession>
<keyword evidence="1" id="KW-0812">Transmembrane</keyword>
<organism evidence="2 3">
    <name type="scientific">Akanthomyces muscarius</name>
    <name type="common">Entomopathogenic fungus</name>
    <name type="synonym">Lecanicillium muscarium</name>
    <dbReference type="NCBI Taxonomy" id="2231603"/>
    <lineage>
        <taxon>Eukaryota</taxon>
        <taxon>Fungi</taxon>
        <taxon>Dikarya</taxon>
        <taxon>Ascomycota</taxon>
        <taxon>Pezizomycotina</taxon>
        <taxon>Sordariomycetes</taxon>
        <taxon>Hypocreomycetidae</taxon>
        <taxon>Hypocreales</taxon>
        <taxon>Cordycipitaceae</taxon>
        <taxon>Akanthomyces</taxon>
    </lineage>
</organism>